<sequence length="53" mass="6227">MRDMKNKIENVSESKIPKQKKVKANETENDVCRGVYDDWSFNTNCRMWSEEGG</sequence>
<evidence type="ECO:0000313" key="3">
    <source>
        <dbReference type="Proteomes" id="UP001500340"/>
    </source>
</evidence>
<feature type="region of interest" description="Disordered" evidence="1">
    <location>
        <begin position="1"/>
        <end position="24"/>
    </location>
</feature>
<name>A0ABN0YD76_9BACL</name>
<proteinExistence type="predicted"/>
<accession>A0ABN0YD76</accession>
<dbReference type="EMBL" id="BAAACX010000009">
    <property type="protein sequence ID" value="GAA0391665.1"/>
    <property type="molecule type" value="Genomic_DNA"/>
</dbReference>
<organism evidence="2 3">
    <name type="scientific">Paenibacillus motobuensis</name>
    <dbReference type="NCBI Taxonomy" id="295324"/>
    <lineage>
        <taxon>Bacteria</taxon>
        <taxon>Bacillati</taxon>
        <taxon>Bacillota</taxon>
        <taxon>Bacilli</taxon>
        <taxon>Bacillales</taxon>
        <taxon>Paenibacillaceae</taxon>
        <taxon>Paenibacillus</taxon>
    </lineage>
</organism>
<keyword evidence="3" id="KW-1185">Reference proteome</keyword>
<evidence type="ECO:0000256" key="1">
    <source>
        <dbReference type="SAM" id="MobiDB-lite"/>
    </source>
</evidence>
<protein>
    <submittedName>
        <fullName evidence="2">Uncharacterized protein</fullName>
    </submittedName>
</protein>
<reference evidence="3" key="1">
    <citation type="journal article" date="2019" name="Int. J. Syst. Evol. Microbiol.">
        <title>The Global Catalogue of Microorganisms (GCM) 10K type strain sequencing project: providing services to taxonomists for standard genome sequencing and annotation.</title>
        <authorList>
            <consortium name="The Broad Institute Genomics Platform"/>
            <consortium name="The Broad Institute Genome Sequencing Center for Infectious Disease"/>
            <person name="Wu L."/>
            <person name="Ma J."/>
        </authorList>
    </citation>
    <scope>NUCLEOTIDE SEQUENCE [LARGE SCALE GENOMIC DNA]</scope>
    <source>
        <strain evidence="3">JCM 12774</strain>
    </source>
</reference>
<comment type="caution">
    <text evidence="2">The sequence shown here is derived from an EMBL/GenBank/DDBJ whole genome shotgun (WGS) entry which is preliminary data.</text>
</comment>
<gene>
    <name evidence="2" type="ORF">GCM10008933_23210</name>
</gene>
<feature type="compositionally biased region" description="Basic and acidic residues" evidence="1">
    <location>
        <begin position="1"/>
        <end position="16"/>
    </location>
</feature>
<evidence type="ECO:0000313" key="2">
    <source>
        <dbReference type="EMBL" id="GAA0391665.1"/>
    </source>
</evidence>
<dbReference type="Proteomes" id="UP001500340">
    <property type="component" value="Unassembled WGS sequence"/>
</dbReference>